<evidence type="ECO:0000313" key="1">
    <source>
        <dbReference type="EMBL" id="GIH05195.1"/>
    </source>
</evidence>
<organism evidence="1 2">
    <name type="scientific">Rhizocola hellebori</name>
    <dbReference type="NCBI Taxonomy" id="1392758"/>
    <lineage>
        <taxon>Bacteria</taxon>
        <taxon>Bacillati</taxon>
        <taxon>Actinomycetota</taxon>
        <taxon>Actinomycetes</taxon>
        <taxon>Micromonosporales</taxon>
        <taxon>Micromonosporaceae</taxon>
        <taxon>Rhizocola</taxon>
    </lineage>
</organism>
<reference evidence="1" key="1">
    <citation type="submission" date="2021-01" db="EMBL/GenBank/DDBJ databases">
        <title>Whole genome shotgun sequence of Rhizocola hellebori NBRC 109834.</title>
        <authorList>
            <person name="Komaki H."/>
            <person name="Tamura T."/>
        </authorList>
    </citation>
    <scope>NUCLEOTIDE SEQUENCE</scope>
    <source>
        <strain evidence="1">NBRC 109834</strain>
    </source>
</reference>
<evidence type="ECO:0000313" key="2">
    <source>
        <dbReference type="Proteomes" id="UP000612899"/>
    </source>
</evidence>
<dbReference type="AlphaFoldDB" id="A0A8J3Q8T8"/>
<proteinExistence type="predicted"/>
<dbReference type="EMBL" id="BONY01000017">
    <property type="protein sequence ID" value="GIH05195.1"/>
    <property type="molecule type" value="Genomic_DNA"/>
</dbReference>
<accession>A0A8J3Q8T8</accession>
<dbReference type="Proteomes" id="UP000612899">
    <property type="component" value="Unassembled WGS sequence"/>
</dbReference>
<protein>
    <submittedName>
        <fullName evidence="1">Uncharacterized protein</fullName>
    </submittedName>
</protein>
<gene>
    <name evidence="1" type="ORF">Rhe02_32620</name>
</gene>
<keyword evidence="2" id="KW-1185">Reference proteome</keyword>
<comment type="caution">
    <text evidence="1">The sequence shown here is derived from an EMBL/GenBank/DDBJ whole genome shotgun (WGS) entry which is preliminary data.</text>
</comment>
<name>A0A8J3Q8T8_9ACTN</name>
<sequence>MPGGARQVTTARLKAFMSRVYHQLSVVDRVERLIMAILATRANKDSAKASLRSAEIAEWALAMAMQVQWSLAKIEG</sequence>